<keyword evidence="1" id="KW-0472">Membrane</keyword>
<sequence length="75" mass="8499">MWRCLWCIIPFCLVISFSILCYMVLMLAKQPNFSITFSTPFLLGKVRLNLCDASIPSIPLNTDNPSFSSDEGFCK</sequence>
<evidence type="ECO:0000313" key="2">
    <source>
        <dbReference type="EMBL" id="MBX40766.1"/>
    </source>
</evidence>
<proteinExistence type="predicted"/>
<keyword evidence="1" id="KW-1133">Transmembrane helix</keyword>
<organism evidence="2">
    <name type="scientific">Rhizophora mucronata</name>
    <name type="common">Asiatic mangrove</name>
    <dbReference type="NCBI Taxonomy" id="61149"/>
    <lineage>
        <taxon>Eukaryota</taxon>
        <taxon>Viridiplantae</taxon>
        <taxon>Streptophyta</taxon>
        <taxon>Embryophyta</taxon>
        <taxon>Tracheophyta</taxon>
        <taxon>Spermatophyta</taxon>
        <taxon>Magnoliopsida</taxon>
        <taxon>eudicotyledons</taxon>
        <taxon>Gunneridae</taxon>
        <taxon>Pentapetalae</taxon>
        <taxon>rosids</taxon>
        <taxon>fabids</taxon>
        <taxon>Malpighiales</taxon>
        <taxon>Rhizophoraceae</taxon>
        <taxon>Rhizophora</taxon>
    </lineage>
</organism>
<evidence type="ECO:0000256" key="1">
    <source>
        <dbReference type="SAM" id="Phobius"/>
    </source>
</evidence>
<reference evidence="2" key="1">
    <citation type="submission" date="2018-02" db="EMBL/GenBank/DDBJ databases">
        <title>Rhizophora mucronata_Transcriptome.</title>
        <authorList>
            <person name="Meera S.P."/>
            <person name="Sreeshan A."/>
            <person name="Augustine A."/>
        </authorList>
    </citation>
    <scope>NUCLEOTIDE SEQUENCE</scope>
    <source>
        <tissue evidence="2">Leaf</tissue>
    </source>
</reference>
<accession>A0A2P2NE53</accession>
<protein>
    <submittedName>
        <fullName evidence="2">Uncharacterized protein</fullName>
    </submittedName>
</protein>
<dbReference type="EMBL" id="GGEC01060282">
    <property type="protein sequence ID" value="MBX40766.1"/>
    <property type="molecule type" value="Transcribed_RNA"/>
</dbReference>
<keyword evidence="1" id="KW-0812">Transmembrane</keyword>
<dbReference type="AlphaFoldDB" id="A0A2P2NE53"/>
<feature type="transmembrane region" description="Helical" evidence="1">
    <location>
        <begin position="6"/>
        <end position="28"/>
    </location>
</feature>
<name>A0A2P2NE53_RHIMU</name>